<proteinExistence type="inferred from homology"/>
<dbReference type="OrthoDB" id="351177at2157"/>
<keyword evidence="4 7" id="KW-0812">Transmembrane</keyword>
<reference evidence="8" key="1">
    <citation type="submission" date="2007-06" db="EMBL/GenBank/DDBJ databases">
        <title>Complete sequence of Methanococcus vannielii SB.</title>
        <authorList>
            <consortium name="US DOE Joint Genome Institute"/>
            <person name="Copeland A."/>
            <person name="Lucas S."/>
            <person name="Lapidus A."/>
            <person name="Barry K."/>
            <person name="Glavina del Rio T."/>
            <person name="Dalin E."/>
            <person name="Tice H."/>
            <person name="Pitluck S."/>
            <person name="Chain P."/>
            <person name="Malfatti S."/>
            <person name="Shin M."/>
            <person name="Vergez L."/>
            <person name="Schmutz J."/>
            <person name="Larimer F."/>
            <person name="Land M."/>
            <person name="Hauser L."/>
            <person name="Kyrpides N."/>
            <person name="Anderson I."/>
            <person name="Sieprawska-Lupa M."/>
            <person name="Whitman W.B."/>
            <person name="Richardson P."/>
        </authorList>
    </citation>
    <scope>NUCLEOTIDE SEQUENCE [LARGE SCALE GENOMIC DNA]</scope>
    <source>
        <strain evidence="8">SB</strain>
    </source>
</reference>
<dbReference type="EMBL" id="CP000742">
    <property type="protein sequence ID" value="ABR55091.1"/>
    <property type="molecule type" value="Genomic_DNA"/>
</dbReference>
<evidence type="ECO:0000313" key="8">
    <source>
        <dbReference type="EMBL" id="ABR55091.1"/>
    </source>
</evidence>
<protein>
    <recommendedName>
        <fullName evidence="10">Lysylphosphatidylglycerol synthetase/UPF0104</fullName>
    </recommendedName>
</protein>
<dbReference type="KEGG" id="mvn:Mevan_1193"/>
<evidence type="ECO:0000313" key="9">
    <source>
        <dbReference type="Proteomes" id="UP000001107"/>
    </source>
</evidence>
<dbReference type="NCBIfam" id="TIGR00374">
    <property type="entry name" value="flippase-like domain"/>
    <property type="match status" value="1"/>
</dbReference>
<gene>
    <name evidence="8" type="ordered locus">Mevan_1193</name>
</gene>
<dbReference type="SUPFAM" id="SSF109993">
    <property type="entry name" value="VPS9 domain"/>
    <property type="match status" value="1"/>
</dbReference>
<dbReference type="PANTHER" id="PTHR39087:SF2">
    <property type="entry name" value="UPF0104 MEMBRANE PROTEIN MJ1595"/>
    <property type="match status" value="1"/>
</dbReference>
<dbReference type="GeneID" id="5325355"/>
<keyword evidence="6 7" id="KW-0472">Membrane</keyword>
<dbReference type="eggNOG" id="arCOG00899">
    <property type="taxonomic scope" value="Archaea"/>
</dbReference>
<comment type="similarity">
    <text evidence="2">Belongs to the UPF0104 family.</text>
</comment>
<feature type="transmembrane region" description="Helical" evidence="7">
    <location>
        <begin position="17"/>
        <end position="36"/>
    </location>
</feature>
<organism evidence="8 9">
    <name type="scientific">Methanococcus vannielii (strain ATCC 35089 / DSM 1224 / JCM 13029 / OCM 148 / SB)</name>
    <dbReference type="NCBI Taxonomy" id="406327"/>
    <lineage>
        <taxon>Archaea</taxon>
        <taxon>Methanobacteriati</taxon>
        <taxon>Methanobacteriota</taxon>
        <taxon>Methanomada group</taxon>
        <taxon>Methanococci</taxon>
        <taxon>Methanococcales</taxon>
        <taxon>Methanococcaceae</taxon>
        <taxon>Methanococcus</taxon>
    </lineage>
</organism>
<evidence type="ECO:0008006" key="10">
    <source>
        <dbReference type="Google" id="ProtNLM"/>
    </source>
</evidence>
<dbReference type="Pfam" id="PF03706">
    <property type="entry name" value="LPG_synthase_TM"/>
    <property type="match status" value="1"/>
</dbReference>
<evidence type="ECO:0000256" key="6">
    <source>
        <dbReference type="ARBA" id="ARBA00023136"/>
    </source>
</evidence>
<feature type="transmembrane region" description="Helical" evidence="7">
    <location>
        <begin position="160"/>
        <end position="179"/>
    </location>
</feature>
<evidence type="ECO:0000256" key="5">
    <source>
        <dbReference type="ARBA" id="ARBA00022989"/>
    </source>
</evidence>
<sequence>MEKTNLVTLGIIGFKKISFLILGMAVITAIALKLGLEDVYHIIVGISLYGIFFMVILQVISLFLSAYSLYILLIEKSTNCSMYEVFKIQLIGSFVESITPSVKLGGEPVKIYLLKQSTGLSYSELTAMLLVTKFYSLLSFLAILAAALLIGIMYLELPSIIYFSFAGLIGFLILFYTFFNINKFFPKNKNDVKKEKRNFMSNLRLVKKVNSFLDTMANFLLKTSKCSEEMLKDYKKALKLLVISSIVWMLYPLKVVLVAYLLGFSINPIISVIGTFGAYAVSMLPLFPGGLVSFEGTLTFILSLDSLMPYEAFSVSVVTRIITFWIPLIFSGIVSLNLLYGNSKK</sequence>
<feature type="transmembrane region" description="Helical" evidence="7">
    <location>
        <begin position="240"/>
        <end position="262"/>
    </location>
</feature>
<dbReference type="PANTHER" id="PTHR39087">
    <property type="entry name" value="UPF0104 MEMBRANE PROTEIN MJ1595"/>
    <property type="match status" value="1"/>
</dbReference>
<keyword evidence="3" id="KW-1003">Cell membrane</keyword>
<feature type="transmembrane region" description="Helical" evidence="7">
    <location>
        <begin position="292"/>
        <end position="310"/>
    </location>
</feature>
<dbReference type="RefSeq" id="WP_012066006.1">
    <property type="nucleotide sequence ID" value="NC_009634.1"/>
</dbReference>
<dbReference type="Proteomes" id="UP000001107">
    <property type="component" value="Chromosome"/>
</dbReference>
<feature type="transmembrane region" description="Helical" evidence="7">
    <location>
        <begin position="322"/>
        <end position="340"/>
    </location>
</feature>
<dbReference type="AlphaFoldDB" id="A6URG9"/>
<keyword evidence="9" id="KW-1185">Reference proteome</keyword>
<dbReference type="HOGENOM" id="CLU_048072_1_1_2"/>
<comment type="subcellular location">
    <subcellularLocation>
        <location evidence="1">Cell membrane</location>
        <topology evidence="1">Multi-pass membrane protein</topology>
    </subcellularLocation>
</comment>
<evidence type="ECO:0000256" key="7">
    <source>
        <dbReference type="SAM" id="Phobius"/>
    </source>
</evidence>
<evidence type="ECO:0000256" key="4">
    <source>
        <dbReference type="ARBA" id="ARBA00022692"/>
    </source>
</evidence>
<name>A6URG9_METVS</name>
<evidence type="ECO:0000256" key="2">
    <source>
        <dbReference type="ARBA" id="ARBA00011061"/>
    </source>
</evidence>
<feature type="transmembrane region" description="Helical" evidence="7">
    <location>
        <begin position="42"/>
        <end position="73"/>
    </location>
</feature>
<evidence type="ECO:0000256" key="1">
    <source>
        <dbReference type="ARBA" id="ARBA00004651"/>
    </source>
</evidence>
<accession>A6URG9</accession>
<keyword evidence="5 7" id="KW-1133">Transmembrane helix</keyword>
<dbReference type="InterPro" id="IPR022791">
    <property type="entry name" value="L-PG_synthase/AglD"/>
</dbReference>
<dbReference type="GO" id="GO:0005886">
    <property type="term" value="C:plasma membrane"/>
    <property type="evidence" value="ECO:0007669"/>
    <property type="project" value="UniProtKB-SubCell"/>
</dbReference>
<evidence type="ECO:0000256" key="3">
    <source>
        <dbReference type="ARBA" id="ARBA00022475"/>
    </source>
</evidence>
<dbReference type="STRING" id="406327.Mevan_1193"/>
<feature type="transmembrane region" description="Helical" evidence="7">
    <location>
        <begin position="134"/>
        <end position="154"/>
    </location>
</feature>
<dbReference type="InterPro" id="IPR037191">
    <property type="entry name" value="VPS9_dom_sf"/>
</dbReference>